<organism evidence="2 3">
    <name type="scientific">Heracleum sosnowskyi</name>
    <dbReference type="NCBI Taxonomy" id="360622"/>
    <lineage>
        <taxon>Eukaryota</taxon>
        <taxon>Viridiplantae</taxon>
        <taxon>Streptophyta</taxon>
        <taxon>Embryophyta</taxon>
        <taxon>Tracheophyta</taxon>
        <taxon>Spermatophyta</taxon>
        <taxon>Magnoliopsida</taxon>
        <taxon>eudicotyledons</taxon>
        <taxon>Gunneridae</taxon>
        <taxon>Pentapetalae</taxon>
        <taxon>asterids</taxon>
        <taxon>campanulids</taxon>
        <taxon>Apiales</taxon>
        <taxon>Apiaceae</taxon>
        <taxon>Apioideae</taxon>
        <taxon>apioid superclade</taxon>
        <taxon>Tordylieae</taxon>
        <taxon>Tordyliinae</taxon>
        <taxon>Heracleum</taxon>
    </lineage>
</organism>
<name>A0AAD8GN74_9APIA</name>
<feature type="transmembrane region" description="Helical" evidence="1">
    <location>
        <begin position="96"/>
        <end position="117"/>
    </location>
</feature>
<accession>A0AAD8GN74</accession>
<protein>
    <submittedName>
        <fullName evidence="2">Uncharacterized protein</fullName>
    </submittedName>
</protein>
<gene>
    <name evidence="2" type="ORF">POM88_054694</name>
</gene>
<sequence>MDHFFQELLDEVVDTPQKIQEILSLYRNQLELMTASKMGLGEFFSTKTHLTMTDLVDLFLFEMCRNVDQKGICDKCPPGTSDTHKRLKGIRRTTHLDVLTSRWLLLVELVMLLLFIVKMGTLKSMNDSEDGNLMSVNDYDCDSISDLVLLLPLLS</sequence>
<keyword evidence="1" id="KW-0472">Membrane</keyword>
<dbReference type="Proteomes" id="UP001237642">
    <property type="component" value="Unassembled WGS sequence"/>
</dbReference>
<dbReference type="EMBL" id="JAUIZM010000074">
    <property type="protein sequence ID" value="KAK1350211.1"/>
    <property type="molecule type" value="Genomic_DNA"/>
</dbReference>
<comment type="caution">
    <text evidence="2">The sequence shown here is derived from an EMBL/GenBank/DDBJ whole genome shotgun (WGS) entry which is preliminary data.</text>
</comment>
<keyword evidence="1" id="KW-1133">Transmembrane helix</keyword>
<reference evidence="2" key="1">
    <citation type="submission" date="2023-02" db="EMBL/GenBank/DDBJ databases">
        <title>Genome of toxic invasive species Heracleum sosnowskyi carries increased number of genes despite the absence of recent whole-genome duplications.</title>
        <authorList>
            <person name="Schelkunov M."/>
            <person name="Shtratnikova V."/>
            <person name="Makarenko M."/>
            <person name="Klepikova A."/>
            <person name="Omelchenko D."/>
            <person name="Novikova G."/>
            <person name="Obukhova E."/>
            <person name="Bogdanov V."/>
            <person name="Penin A."/>
            <person name="Logacheva M."/>
        </authorList>
    </citation>
    <scope>NUCLEOTIDE SEQUENCE</scope>
    <source>
        <strain evidence="2">Hsosn_3</strain>
        <tissue evidence="2">Leaf</tissue>
    </source>
</reference>
<proteinExistence type="predicted"/>
<evidence type="ECO:0000313" key="2">
    <source>
        <dbReference type="EMBL" id="KAK1350211.1"/>
    </source>
</evidence>
<evidence type="ECO:0000256" key="1">
    <source>
        <dbReference type="SAM" id="Phobius"/>
    </source>
</evidence>
<keyword evidence="3" id="KW-1185">Reference proteome</keyword>
<keyword evidence="1" id="KW-0812">Transmembrane</keyword>
<reference evidence="2" key="2">
    <citation type="submission" date="2023-05" db="EMBL/GenBank/DDBJ databases">
        <authorList>
            <person name="Schelkunov M.I."/>
        </authorList>
    </citation>
    <scope>NUCLEOTIDE SEQUENCE</scope>
    <source>
        <strain evidence="2">Hsosn_3</strain>
        <tissue evidence="2">Leaf</tissue>
    </source>
</reference>
<evidence type="ECO:0000313" key="3">
    <source>
        <dbReference type="Proteomes" id="UP001237642"/>
    </source>
</evidence>
<dbReference type="AlphaFoldDB" id="A0AAD8GN74"/>